<evidence type="ECO:0008006" key="3">
    <source>
        <dbReference type="Google" id="ProtNLM"/>
    </source>
</evidence>
<dbReference type="OrthoDB" id="100410at2759"/>
<name>A0A225WHF9_9STRA</name>
<sequence>MGKKARYCRRQCGQHILTRWNSPITLFLPELTEPDVMTQDYLVPNVQNPALSESQSTELVEVLKKHEQIMTASGNVLPPPAYGVVCDIDVQGNSPIKQKARRTPLRYFREAGLLREGLITFSDSPCIAYCDWVKEEWRRFSIVNAVTAITEYVMPLVDDLLINMKGYLWFCSLDAPSRLWAIMMSCRAHKVSAFICALGHFEWLRVSFGQKIAPTIYQRMIDNALWGFIQPKGGWTNYSGLMRVAEERPKTLEQGQPKSPPKIRTKFEADRISAVIMDSYNGRHVQRKRTRRILVSTRIRSQIVRDEIFEVCLSLLDRLLQRFAKCRIRVSFTTSIFVQSRVSSNGLQADARKVNTVAELAFPKNKKDM</sequence>
<dbReference type="Gene3D" id="3.30.70.270">
    <property type="match status" value="1"/>
</dbReference>
<reference evidence="2" key="1">
    <citation type="submission" date="2017-03" db="EMBL/GenBank/DDBJ databases">
        <title>Phytopthora megakarya and P. palmivora, two closely related causual agents of cacao black pod achieved similar genome size and gene model numbers by different mechanisms.</title>
        <authorList>
            <person name="Ali S."/>
            <person name="Shao J."/>
            <person name="Larry D.J."/>
            <person name="Kronmiller B."/>
            <person name="Shen D."/>
            <person name="Strem M.D."/>
            <person name="Melnick R.L."/>
            <person name="Guiltinan M.J."/>
            <person name="Tyler B.M."/>
            <person name="Meinhardt L.W."/>
            <person name="Bailey B.A."/>
        </authorList>
    </citation>
    <scope>NUCLEOTIDE SEQUENCE [LARGE SCALE GENOMIC DNA]</scope>
    <source>
        <strain evidence="2">zdho120</strain>
    </source>
</reference>
<dbReference type="InterPro" id="IPR043502">
    <property type="entry name" value="DNA/RNA_pol_sf"/>
</dbReference>
<dbReference type="Gene3D" id="3.10.10.10">
    <property type="entry name" value="HIV Type 1 Reverse Transcriptase, subunit A, domain 1"/>
    <property type="match status" value="1"/>
</dbReference>
<evidence type="ECO:0000313" key="2">
    <source>
        <dbReference type="Proteomes" id="UP000198211"/>
    </source>
</evidence>
<dbReference type="AlphaFoldDB" id="A0A225WHF9"/>
<gene>
    <name evidence="1" type="ORF">PHMEG_0008913</name>
</gene>
<organism evidence="1 2">
    <name type="scientific">Phytophthora megakarya</name>
    <dbReference type="NCBI Taxonomy" id="4795"/>
    <lineage>
        <taxon>Eukaryota</taxon>
        <taxon>Sar</taxon>
        <taxon>Stramenopiles</taxon>
        <taxon>Oomycota</taxon>
        <taxon>Peronosporomycetes</taxon>
        <taxon>Peronosporales</taxon>
        <taxon>Peronosporaceae</taxon>
        <taxon>Phytophthora</taxon>
    </lineage>
</organism>
<dbReference type="PANTHER" id="PTHR33064">
    <property type="entry name" value="POL PROTEIN"/>
    <property type="match status" value="1"/>
</dbReference>
<dbReference type="InterPro" id="IPR043128">
    <property type="entry name" value="Rev_trsase/Diguanyl_cyclase"/>
</dbReference>
<proteinExistence type="predicted"/>
<keyword evidence="2" id="KW-1185">Reference proteome</keyword>
<accession>A0A225WHF9</accession>
<evidence type="ECO:0000313" key="1">
    <source>
        <dbReference type="EMBL" id="OWZ17181.1"/>
    </source>
</evidence>
<dbReference type="PANTHER" id="PTHR33064:SF37">
    <property type="entry name" value="RIBONUCLEASE H"/>
    <property type="match status" value="1"/>
</dbReference>
<dbReference type="InterPro" id="IPR051320">
    <property type="entry name" value="Viral_Replic_Matur_Polypro"/>
</dbReference>
<protein>
    <recommendedName>
        <fullName evidence="3">Reverse transcriptase</fullName>
    </recommendedName>
</protein>
<comment type="caution">
    <text evidence="1">The sequence shown here is derived from an EMBL/GenBank/DDBJ whole genome shotgun (WGS) entry which is preliminary data.</text>
</comment>
<dbReference type="SUPFAM" id="SSF56672">
    <property type="entry name" value="DNA/RNA polymerases"/>
    <property type="match status" value="1"/>
</dbReference>
<dbReference type="Proteomes" id="UP000198211">
    <property type="component" value="Unassembled WGS sequence"/>
</dbReference>
<dbReference type="EMBL" id="NBNE01000797">
    <property type="protein sequence ID" value="OWZ17181.1"/>
    <property type="molecule type" value="Genomic_DNA"/>
</dbReference>